<sequence length="413" mass="44364">AGRIISAGSNFLSELVELQRLFPVPLSDLAGLRVPARSSMLAGSAEILGRIRLLRRAVRWYAWRARVLGGNLAARTLQPPQSHTPIPEPAELSPTSSGIGSALAEQLAQQGHSLILVARREDRLRVLATRLADAHSVTVEVRACDLADRAARAGLLRQVELNSVAVHELTLAVLPGMLARAAGAIVITGSTAGNQPGPGNATYAASKAFANTFAESLHGELRGTGVTCTLLAPGPVYTEFSEVAELSNLDRLLPDPLWVSAEKAAAVAISGASKGKRRVVPGAFAKVQTVGGQMMDWEPVIRTEGRSVTGDIRRMFDLADPRRTLYRDAHYFAATVEVDPGRMRQWLPAGVRLANPARADVFTAFFPDCNYGSVYHEAGVFVHIKVRGRTGIHCPWMILDDDVALILGRELLG</sequence>
<dbReference type="PANTHER" id="PTHR43086:SF3">
    <property type="entry name" value="NADP-DEPENDENT 3-HYDROXY ACID DEHYDROGENASE YDFG"/>
    <property type="match status" value="1"/>
</dbReference>
<dbReference type="InterPro" id="IPR010451">
    <property type="entry name" value="Acetoacetate_decarboxylase"/>
</dbReference>
<evidence type="ECO:0000256" key="4">
    <source>
        <dbReference type="ARBA" id="ARBA00044050"/>
    </source>
</evidence>
<proteinExistence type="inferred from homology"/>
<keyword evidence="2" id="KW-0560">Oxidoreductase</keyword>
<accession>A0ABQ5KQK5</accession>
<evidence type="ECO:0000256" key="3">
    <source>
        <dbReference type="ARBA" id="ARBA00043812"/>
    </source>
</evidence>
<dbReference type="InterPro" id="IPR036291">
    <property type="entry name" value="NAD(P)-bd_dom_sf"/>
</dbReference>
<name>A0ABQ5KQK5_9EUKA</name>
<protein>
    <recommendedName>
        <fullName evidence="6">NADP-dependent 3-hydroxy acid dehydrogenase YdfG</fullName>
        <ecNumber evidence="4">1.1.1.298</ecNumber>
        <ecNumber evidence="5">1.1.1.381</ecNumber>
    </recommendedName>
    <alternativeName>
        <fullName evidence="8">L-allo-threonine dehydrogenase</fullName>
    </alternativeName>
    <alternativeName>
        <fullName evidence="7">Malonic semialdehyde reductase</fullName>
    </alternativeName>
</protein>
<dbReference type="PRINTS" id="PR00081">
    <property type="entry name" value="GDHRDH"/>
</dbReference>
<dbReference type="SUPFAM" id="SSF160104">
    <property type="entry name" value="Acetoacetate decarboxylase-like"/>
    <property type="match status" value="1"/>
</dbReference>
<feature type="non-terminal residue" evidence="13">
    <location>
        <position position="413"/>
    </location>
</feature>
<feature type="region of interest" description="Disordered" evidence="11">
    <location>
        <begin position="76"/>
        <end position="98"/>
    </location>
</feature>
<dbReference type="Pfam" id="PF00106">
    <property type="entry name" value="adh_short"/>
    <property type="match status" value="1"/>
</dbReference>
<dbReference type="InterPro" id="IPR023375">
    <property type="entry name" value="ADC_dom_sf"/>
</dbReference>
<evidence type="ECO:0000259" key="12">
    <source>
        <dbReference type="SMART" id="SM00822"/>
    </source>
</evidence>
<dbReference type="Gene3D" id="3.40.50.720">
    <property type="entry name" value="NAD(P)-binding Rossmann-like Domain"/>
    <property type="match status" value="2"/>
</dbReference>
<dbReference type="EC" id="1.1.1.381" evidence="5"/>
<evidence type="ECO:0000256" key="9">
    <source>
        <dbReference type="ARBA" id="ARBA00045650"/>
    </source>
</evidence>
<evidence type="ECO:0000313" key="13">
    <source>
        <dbReference type="EMBL" id="GKT33853.1"/>
    </source>
</evidence>
<comment type="similarity">
    <text evidence="1">Belongs to the short-chain dehydrogenases/reductases (SDR) family.</text>
</comment>
<dbReference type="SUPFAM" id="SSF51735">
    <property type="entry name" value="NAD(P)-binding Rossmann-fold domains"/>
    <property type="match status" value="1"/>
</dbReference>
<dbReference type="PROSITE" id="PS00061">
    <property type="entry name" value="ADH_SHORT"/>
    <property type="match status" value="1"/>
</dbReference>
<gene>
    <name evidence="13" type="ORF">ADUPG1_002668</name>
</gene>
<dbReference type="EC" id="1.1.1.298" evidence="4"/>
<comment type="caution">
    <text evidence="13">The sequence shown here is derived from an EMBL/GenBank/DDBJ whole genome shotgun (WGS) entry which is preliminary data.</text>
</comment>
<dbReference type="Pfam" id="PF06314">
    <property type="entry name" value="ADC"/>
    <property type="match status" value="1"/>
</dbReference>
<evidence type="ECO:0000256" key="1">
    <source>
        <dbReference type="ARBA" id="ARBA00006484"/>
    </source>
</evidence>
<dbReference type="InterPro" id="IPR057326">
    <property type="entry name" value="KR_dom"/>
</dbReference>
<evidence type="ECO:0000256" key="6">
    <source>
        <dbReference type="ARBA" id="ARBA00044065"/>
    </source>
</evidence>
<dbReference type="Proteomes" id="UP001057375">
    <property type="component" value="Unassembled WGS sequence"/>
</dbReference>
<dbReference type="InterPro" id="IPR002347">
    <property type="entry name" value="SDR_fam"/>
</dbReference>
<comment type="catalytic activity">
    <reaction evidence="10">
        <text>3-hydroxypropanoate + NADP(+) = 3-oxopropanoate + NADPH + H(+)</text>
        <dbReference type="Rhea" id="RHEA:26438"/>
        <dbReference type="ChEBI" id="CHEBI:15378"/>
        <dbReference type="ChEBI" id="CHEBI:16510"/>
        <dbReference type="ChEBI" id="CHEBI:33190"/>
        <dbReference type="ChEBI" id="CHEBI:57783"/>
        <dbReference type="ChEBI" id="CHEBI:58349"/>
        <dbReference type="EC" id="1.1.1.298"/>
    </reaction>
</comment>
<evidence type="ECO:0000313" key="14">
    <source>
        <dbReference type="Proteomes" id="UP001057375"/>
    </source>
</evidence>
<comment type="function">
    <text evidence="9">NADP-dependent dehydrogenase with broad substrate specificity acting on 3-hydroxy acids. Catalyzes the NADP-dependent oxidation of L-allo-threonine to L-2-amino-3-keto-butyrate, which is spontaneously decarboxylated into aminoacetone. Also acts on D-threonine, L-serine, D-serine, D-3-hydroxyisobutyrate, L-3-hydroxyisobutyrate, D-glycerate and L-glycerate. Able to catalyze the reduction of the malonic semialdehyde to 3-hydroxypropionic acid. YdfG is apparently supplementing RutE, the presumed malonic semialdehyde reductase involved in pyrimidine degradation since both are able to detoxify malonic semialdehyde.</text>
</comment>
<evidence type="ECO:0000256" key="7">
    <source>
        <dbReference type="ARBA" id="ARBA00044271"/>
    </source>
</evidence>
<dbReference type="SMART" id="SM00822">
    <property type="entry name" value="PKS_KR"/>
    <property type="match status" value="1"/>
</dbReference>
<reference evidence="13" key="1">
    <citation type="submission" date="2022-03" db="EMBL/GenBank/DDBJ databases">
        <title>Draft genome sequence of Aduncisulcus paluster, a free-living microaerophilic Fornicata.</title>
        <authorList>
            <person name="Yuyama I."/>
            <person name="Kume K."/>
            <person name="Tamura T."/>
            <person name="Inagaki Y."/>
            <person name="Hashimoto T."/>
        </authorList>
    </citation>
    <scope>NUCLEOTIDE SEQUENCE</scope>
    <source>
        <strain evidence="13">NY0171</strain>
    </source>
</reference>
<evidence type="ECO:0000256" key="11">
    <source>
        <dbReference type="SAM" id="MobiDB-lite"/>
    </source>
</evidence>
<keyword evidence="14" id="KW-1185">Reference proteome</keyword>
<organism evidence="13 14">
    <name type="scientific">Aduncisulcus paluster</name>
    <dbReference type="NCBI Taxonomy" id="2918883"/>
    <lineage>
        <taxon>Eukaryota</taxon>
        <taxon>Metamonada</taxon>
        <taxon>Carpediemonas-like organisms</taxon>
        <taxon>Aduncisulcus</taxon>
    </lineage>
</organism>
<dbReference type="InterPro" id="IPR020904">
    <property type="entry name" value="Sc_DH/Rdtase_CS"/>
</dbReference>
<dbReference type="EMBL" id="BQXS01003215">
    <property type="protein sequence ID" value="GKT33853.1"/>
    <property type="molecule type" value="Genomic_DNA"/>
</dbReference>
<evidence type="ECO:0000256" key="2">
    <source>
        <dbReference type="ARBA" id="ARBA00023002"/>
    </source>
</evidence>
<feature type="domain" description="Ketoreductase" evidence="12">
    <location>
        <begin position="95"/>
        <end position="239"/>
    </location>
</feature>
<evidence type="ECO:0000256" key="5">
    <source>
        <dbReference type="ARBA" id="ARBA00044059"/>
    </source>
</evidence>
<evidence type="ECO:0000256" key="8">
    <source>
        <dbReference type="ARBA" id="ARBA00044349"/>
    </source>
</evidence>
<evidence type="ECO:0000256" key="10">
    <source>
        <dbReference type="ARBA" id="ARBA00047274"/>
    </source>
</evidence>
<comment type="catalytic activity">
    <reaction evidence="3">
        <text>L-allo-threonine + NADP(+) = aminoacetone + CO2 + NADPH</text>
        <dbReference type="Rhea" id="RHEA:43524"/>
        <dbReference type="ChEBI" id="CHEBI:16526"/>
        <dbReference type="ChEBI" id="CHEBI:57783"/>
        <dbReference type="ChEBI" id="CHEBI:58320"/>
        <dbReference type="ChEBI" id="CHEBI:58349"/>
        <dbReference type="ChEBI" id="CHEBI:58585"/>
        <dbReference type="EC" id="1.1.1.381"/>
    </reaction>
</comment>
<dbReference type="PANTHER" id="PTHR43086">
    <property type="entry name" value="VERY-LONG-CHAIN 3-OXOOACYL-COA REDUCTASE"/>
    <property type="match status" value="1"/>
</dbReference>
<dbReference type="Gene3D" id="2.40.400.10">
    <property type="entry name" value="Acetoacetate decarboxylase-like"/>
    <property type="match status" value="1"/>
</dbReference>
<feature type="non-terminal residue" evidence="13">
    <location>
        <position position="1"/>
    </location>
</feature>